<feature type="domain" description="AAA+ ATPase" evidence="2">
    <location>
        <begin position="212"/>
        <end position="395"/>
    </location>
</feature>
<dbReference type="InterPro" id="IPR045006">
    <property type="entry name" value="CHLI-like"/>
</dbReference>
<dbReference type="Proteomes" id="UP000231292">
    <property type="component" value="Unassembled WGS sequence"/>
</dbReference>
<accession>A0A2G9YKC3</accession>
<dbReference type="EMBL" id="PCRK01000026">
    <property type="protein sequence ID" value="PIP19685.1"/>
    <property type="molecule type" value="Genomic_DNA"/>
</dbReference>
<evidence type="ECO:0000313" key="4">
    <source>
        <dbReference type="Proteomes" id="UP000231292"/>
    </source>
</evidence>
<evidence type="ECO:0000259" key="2">
    <source>
        <dbReference type="SMART" id="SM00382"/>
    </source>
</evidence>
<dbReference type="Pfam" id="PF01078">
    <property type="entry name" value="Mg_chelatase"/>
    <property type="match status" value="1"/>
</dbReference>
<dbReference type="InterPro" id="IPR014721">
    <property type="entry name" value="Ribsml_uS5_D2-typ_fold_subgr"/>
</dbReference>
<dbReference type="AlphaFoldDB" id="A0A2G9YKC3"/>
<dbReference type="SUPFAM" id="SSF54211">
    <property type="entry name" value="Ribosomal protein S5 domain 2-like"/>
    <property type="match status" value="1"/>
</dbReference>
<dbReference type="SMART" id="SM00382">
    <property type="entry name" value="AAA"/>
    <property type="match status" value="1"/>
</dbReference>
<dbReference type="InterPro" id="IPR004482">
    <property type="entry name" value="Mg_chelat-rel"/>
</dbReference>
<dbReference type="Pfam" id="PF13335">
    <property type="entry name" value="Mg_chelatase_C"/>
    <property type="match status" value="1"/>
</dbReference>
<reference evidence="3 4" key="1">
    <citation type="submission" date="2017-09" db="EMBL/GenBank/DDBJ databases">
        <title>Depth-based differentiation of microbial function through sediment-hosted aquifers and enrichment of novel symbionts in the deep terrestrial subsurface.</title>
        <authorList>
            <person name="Probst A.J."/>
            <person name="Ladd B."/>
            <person name="Jarett J.K."/>
            <person name="Geller-Mcgrath D.E."/>
            <person name="Sieber C.M."/>
            <person name="Emerson J.B."/>
            <person name="Anantharaman K."/>
            <person name="Thomas B.C."/>
            <person name="Malmstrom R."/>
            <person name="Stieglmeier M."/>
            <person name="Klingl A."/>
            <person name="Woyke T."/>
            <person name="Ryan C.M."/>
            <person name="Banfield J.F."/>
        </authorList>
    </citation>
    <scope>NUCLEOTIDE SEQUENCE [LARGE SCALE GENOMIC DNA]</scope>
    <source>
        <strain evidence="3">CG23_combo_of_CG06-09_8_20_14_all_41_10</strain>
    </source>
</reference>
<evidence type="ECO:0000256" key="1">
    <source>
        <dbReference type="ARBA" id="ARBA00006354"/>
    </source>
</evidence>
<dbReference type="InterPro" id="IPR025158">
    <property type="entry name" value="Mg_chelat-rel_C"/>
</dbReference>
<dbReference type="InterPro" id="IPR027417">
    <property type="entry name" value="P-loop_NTPase"/>
</dbReference>
<name>A0A2G9YKC3_9BACT</name>
<dbReference type="PANTHER" id="PTHR32039:SF7">
    <property type="entry name" value="COMPETENCE PROTEIN COMM"/>
    <property type="match status" value="1"/>
</dbReference>
<dbReference type="Gene3D" id="3.30.230.10">
    <property type="match status" value="1"/>
</dbReference>
<protein>
    <recommendedName>
        <fullName evidence="2">AAA+ ATPase domain-containing protein</fullName>
    </recommendedName>
</protein>
<comment type="similarity">
    <text evidence="1">Belongs to the Mg-chelatase subunits D/I family. ComM subfamily.</text>
</comment>
<dbReference type="InterPro" id="IPR020568">
    <property type="entry name" value="Ribosomal_Su5_D2-typ_SF"/>
</dbReference>
<dbReference type="NCBIfam" id="TIGR00368">
    <property type="entry name" value="YifB family Mg chelatase-like AAA ATPase"/>
    <property type="match status" value="1"/>
</dbReference>
<sequence length="516" mass="56478">MTAKVLSFGLQGIEAYPIEIEVDVSWGLPAINVVGLPDSAIRESRERVKSAIKNSGFNWPTERITVSLAPSGVKKEGACFDLGIALGILYATEQINGLKLNDYFILGELSLDGILRPGRGVLPIAMEIAKCGRRNIIIPWENAKEAAIVSGVNVFPVKTLRETVEFLNNPQMPPFKIDLGNLFQESNHYNIDFSEVKGQYLAKRAIEVAVAGGHNIAMIGPPGSGKTMLAKRIPTIMPELTLEEALEVTKIHSVTGNLTNQNGIISTRPFRAPHHSISSVALVGGGPLPIPGEISLAHQGVLFLDELPEFQRASLEALRQPLEDGKINICRIKKSLTFPASFILVVAFNPCPCGYLGDPRKACHCNTTKIDNYIGKISGPLLDRIDIHIELPRVKYKELVEIKEAEASVAIKARIEKARSVQRERFSAEGRSAYGGKNKGIFYNAQMNGKLIKKYCALGNEAKDLLRLALTELGLSARAYDKILKIARTIADLAGSETILAEHISEAVQYRSLDRR</sequence>
<organism evidence="3 4">
    <name type="scientific">Candidatus Sherwoodlollariibacterium unditelluris</name>
    <dbReference type="NCBI Taxonomy" id="1974757"/>
    <lineage>
        <taxon>Bacteria</taxon>
        <taxon>Pseudomonadati</taxon>
        <taxon>Candidatus Omnitrophota</taxon>
        <taxon>Candidatus Sherwoodlollariibacterium</taxon>
    </lineage>
</organism>
<dbReference type="InterPro" id="IPR000523">
    <property type="entry name" value="Mg_chelatse_chII-like_cat_dom"/>
</dbReference>
<gene>
    <name evidence="3" type="ORF">COX41_01440</name>
</gene>
<dbReference type="Pfam" id="PF13541">
    <property type="entry name" value="ChlI"/>
    <property type="match status" value="1"/>
</dbReference>
<comment type="caution">
    <text evidence="3">The sequence shown here is derived from an EMBL/GenBank/DDBJ whole genome shotgun (WGS) entry which is preliminary data.</text>
</comment>
<dbReference type="PANTHER" id="PTHR32039">
    <property type="entry name" value="MAGNESIUM-CHELATASE SUBUNIT CHLI"/>
    <property type="match status" value="1"/>
</dbReference>
<dbReference type="Gene3D" id="3.40.50.300">
    <property type="entry name" value="P-loop containing nucleotide triphosphate hydrolases"/>
    <property type="match status" value="1"/>
</dbReference>
<dbReference type="GO" id="GO:0005524">
    <property type="term" value="F:ATP binding"/>
    <property type="evidence" value="ECO:0007669"/>
    <property type="project" value="InterPro"/>
</dbReference>
<dbReference type="SUPFAM" id="SSF52540">
    <property type="entry name" value="P-loop containing nucleoside triphosphate hydrolases"/>
    <property type="match status" value="1"/>
</dbReference>
<dbReference type="InterPro" id="IPR003593">
    <property type="entry name" value="AAA+_ATPase"/>
</dbReference>
<proteinExistence type="inferred from homology"/>
<evidence type="ECO:0000313" key="3">
    <source>
        <dbReference type="EMBL" id="PIP19685.1"/>
    </source>
</evidence>